<keyword evidence="2" id="KW-1185">Reference proteome</keyword>
<dbReference type="Gene3D" id="3.80.10.10">
    <property type="entry name" value="Ribonuclease Inhibitor"/>
    <property type="match status" value="1"/>
</dbReference>
<gene>
    <name evidence="1" type="ORF">OBBRIDRAFT_722879</name>
</gene>
<accession>A0A8E2J4C6</accession>
<evidence type="ECO:0000313" key="1">
    <source>
        <dbReference type="EMBL" id="OCH94356.1"/>
    </source>
</evidence>
<dbReference type="Proteomes" id="UP000250043">
    <property type="component" value="Unassembled WGS sequence"/>
</dbReference>
<dbReference type="OrthoDB" id="2724825at2759"/>
<dbReference type="SUPFAM" id="SSF52047">
    <property type="entry name" value="RNI-like"/>
    <property type="match status" value="1"/>
</dbReference>
<dbReference type="AlphaFoldDB" id="A0A8E2J4C6"/>
<proteinExistence type="predicted"/>
<name>A0A8E2J4C6_9APHY</name>
<evidence type="ECO:0000313" key="2">
    <source>
        <dbReference type="Proteomes" id="UP000250043"/>
    </source>
</evidence>
<sequence>MQRMPSEIRDLIVENVYPDVPAVKACSLTCRAWLPNARRTLFHSISLDPKSHGHAFRRLLASSPHVTPYIRELEIRVRTAAQLRWDNDTIQGVSWPTLQGLQRIREPESATLMALLQSAFPSNASPLKSVTSLIVAAMPITYAVITILAPHFPNVRTLTVDGCKGLSFTDFIKLLGAFPRVHTLRLVAAQWLHQKSVGFDSILTFPRLRRLEVSRKIDVAPLVTWMLDHSAASDLNSLSCSISSPKHAVAIGLLLHAVGDTLQHLEVGFAETQHPTDILVDARFDLTPCTGLRSLRMLCAEPQLSSYQPSLSWVVILLSKLDPPWLKEIVIVIRSSNLWALNLEALDVILSHARFASLERVVFDIEADTSGEQQGPEDRKQICRRMSELHAKGTLGFDDH</sequence>
<organism evidence="1 2">
    <name type="scientific">Obba rivulosa</name>
    <dbReference type="NCBI Taxonomy" id="1052685"/>
    <lineage>
        <taxon>Eukaryota</taxon>
        <taxon>Fungi</taxon>
        <taxon>Dikarya</taxon>
        <taxon>Basidiomycota</taxon>
        <taxon>Agaricomycotina</taxon>
        <taxon>Agaricomycetes</taxon>
        <taxon>Polyporales</taxon>
        <taxon>Gelatoporiaceae</taxon>
        <taxon>Obba</taxon>
    </lineage>
</organism>
<protein>
    <recommendedName>
        <fullName evidence="3">F-box domain-containing protein</fullName>
    </recommendedName>
</protein>
<dbReference type="EMBL" id="KV722344">
    <property type="protein sequence ID" value="OCH94356.1"/>
    <property type="molecule type" value="Genomic_DNA"/>
</dbReference>
<reference evidence="1 2" key="1">
    <citation type="submission" date="2016-07" db="EMBL/GenBank/DDBJ databases">
        <title>Draft genome of the white-rot fungus Obba rivulosa 3A-2.</title>
        <authorList>
            <consortium name="DOE Joint Genome Institute"/>
            <person name="Miettinen O."/>
            <person name="Riley R."/>
            <person name="Acob R."/>
            <person name="Barry K."/>
            <person name="Cullen D."/>
            <person name="De Vries R."/>
            <person name="Hainaut M."/>
            <person name="Hatakka A."/>
            <person name="Henrissat B."/>
            <person name="Hilden K."/>
            <person name="Kuo R."/>
            <person name="Labutti K."/>
            <person name="Lipzen A."/>
            <person name="Makela M.R."/>
            <person name="Sandor L."/>
            <person name="Spatafora J.W."/>
            <person name="Grigoriev I.V."/>
            <person name="Hibbett D.S."/>
        </authorList>
    </citation>
    <scope>NUCLEOTIDE SEQUENCE [LARGE SCALE GENOMIC DNA]</scope>
    <source>
        <strain evidence="1 2">3A-2</strain>
    </source>
</reference>
<evidence type="ECO:0008006" key="3">
    <source>
        <dbReference type="Google" id="ProtNLM"/>
    </source>
</evidence>
<dbReference type="InterPro" id="IPR032675">
    <property type="entry name" value="LRR_dom_sf"/>
</dbReference>